<dbReference type="AlphaFoldDB" id="Q3MNK7"/>
<organism evidence="2">
    <name type="scientific">Terrabacter sp. (strain DBF63)</name>
    <dbReference type="NCBI Taxonomy" id="150395"/>
    <lineage>
        <taxon>Bacteria</taxon>
        <taxon>Bacillati</taxon>
        <taxon>Actinomycetota</taxon>
        <taxon>Actinomycetes</taxon>
        <taxon>Micrococcales</taxon>
        <taxon>Intrasporangiaceae</taxon>
        <taxon>Terrabacter</taxon>
    </lineage>
</organism>
<evidence type="ECO:0000313" key="2">
    <source>
        <dbReference type="EMBL" id="BAE45108.1"/>
    </source>
</evidence>
<keyword evidence="2" id="KW-0614">Plasmid</keyword>
<reference evidence="2" key="7">
    <citation type="journal article" date="2005" name="Microbiology (Mosc.)">
        <title>The fluorene catabolic linear plasmid in Terrabacter sp. strain DBF63 carries the beta-ketoadipate pathway genes, pcaRHGBDCFIJ, also found in proteobacteria.</title>
        <authorList>
            <person name="Habe H."/>
            <person name="Chung J.-S."/>
            <person name="Ishida A."/>
            <person name="Kasuga K."/>
            <person name="Ide K."/>
            <person name="Takemura T."/>
            <person name="Nojiri H."/>
            <person name="Yamane H."/>
            <person name="Omori T."/>
        </authorList>
    </citation>
    <scope>NUCLEOTIDE SEQUENCE</scope>
    <source>
        <strain evidence="2">DBF63</strain>
        <plasmid evidence="2">pDBF1</plasmid>
    </source>
</reference>
<evidence type="ECO:0000256" key="1">
    <source>
        <dbReference type="SAM" id="MobiDB-lite"/>
    </source>
</evidence>
<proteinExistence type="predicted"/>
<feature type="region of interest" description="Disordered" evidence="1">
    <location>
        <begin position="1"/>
        <end position="58"/>
    </location>
</feature>
<reference evidence="2" key="1">
    <citation type="journal article" date="1997" name="J. Ferment. Bioeng.">
        <title>Cloning and characterization of genes involved in the degradation of dibenzofuran by Terrabacter sp. strain DBF63.</title>
        <authorList>
            <person name="Kasuga K."/>
            <person name="Nojiri H."/>
            <person name="Yamane H."/>
            <person name="Kodama T."/>
            <person name="Omori T."/>
        </authorList>
    </citation>
    <scope>NUCLEOTIDE SEQUENCE</scope>
    <source>
        <strain evidence="2">DBF63</strain>
        <plasmid evidence="2">pDBF1</plasmid>
    </source>
</reference>
<dbReference type="EMBL" id="AP008980">
    <property type="protein sequence ID" value="BAE45108.1"/>
    <property type="molecule type" value="Genomic_DNA"/>
</dbReference>
<name>Q3MNK7_TERSD</name>
<accession>Q3MNK7</accession>
<reference evidence="2" key="5">
    <citation type="journal article" date="2004" name="J. Bacteriol.">
        <title>Characterization of the upper pathway genes for fluorene metabolism in Terrabacter sp. strain DBF63.</title>
        <authorList>
            <person name="Habe H."/>
            <person name="Chung J."/>
            <person name="Kato H."/>
            <person name="Ayabe Y."/>
            <person name="Kasuga K."/>
            <person name="Yoshida T."/>
            <person name="Nojiri H."/>
            <person name="Yamane H."/>
            <person name="Omori T."/>
        </authorList>
    </citation>
    <scope>NUCLEOTIDE SEQUENCE</scope>
    <source>
        <strain evidence="2">DBF63</strain>
        <plasmid evidence="2">pDBF1</plasmid>
    </source>
</reference>
<reference evidence="2" key="6">
    <citation type="journal article" date="2005" name="Appl. Microbiol. Biotechnol.">
        <title>Characterization of [3Fe-4S] ferredoxin DbfA3, which functions in the angular dioxygenase system of Terrabacter sp. strain DBF63.</title>
        <authorList>
            <person name="Takagi T."/>
            <person name="Habe H."/>
            <person name="Yoshida T."/>
            <person name="Yamane H."/>
            <person name="Omori T."/>
            <person name="Nojiri H."/>
        </authorList>
    </citation>
    <scope>NUCLEOTIDE SEQUENCE</scope>
    <source>
        <strain evidence="2">DBF63</strain>
        <plasmid evidence="2">pDBF1</plasmid>
    </source>
</reference>
<sequence length="188" mass="20011">MGRGAGERAASTTPDRTPQGPLLAAADPRRSPLPSPLLPGPQVVTNPQSGAPMSAPHLVDLPAFGANASTIADRLGELTPEHRPSADDALTARFCDRPQFDVRGLGDHDLIAQLLVRAAIDNGYRTLRVTVLSSLARDYVPLVDHLEDRLPSVISLETSIVGLASQDPVIELGPRATPEEFRAHVLDL</sequence>
<geneLocation type="plasmid" evidence="2">
    <name>pDBF1</name>
</geneLocation>
<reference evidence="2" key="2">
    <citation type="journal article" date="2001" name="Biochem. Biophys. Res. Commun.">
        <title>Isolation and characterization of the genes encoding a novel oxygenase component of angular dioxygenase from the gram-positive dibenzofuran-degrader Terrabacter sp. strain DBF63.</title>
        <authorList>
            <person name="Kasuga K."/>
            <person name="Habe H."/>
            <person name="Chung J."/>
            <person name="Yoshida T."/>
            <person name="Nojiri H."/>
            <person name="Yamane H."/>
            <person name="Omori T."/>
        </authorList>
    </citation>
    <scope>NUCLEOTIDE SEQUENCE</scope>
    <source>
        <strain evidence="2">DBF63</strain>
        <plasmid evidence="2">pDBF1</plasmid>
    </source>
</reference>
<reference evidence="2" key="3">
    <citation type="journal article" date="2003" name="Appl. Microbiol. Biotechnol.">
        <title>Phthalate catabolic gene cluster is linked to the angular dioxygenase gene in Terrabacter sp. strain DBF63.</title>
        <authorList>
            <person name="Habe H."/>
            <person name="Miyakoshi M."/>
            <person name="Chung J."/>
            <person name="Kasuga K."/>
            <person name="Yoshida T."/>
            <person name="Nojiri H."/>
            <person name="Omori T."/>
        </authorList>
    </citation>
    <scope>NUCLEOTIDE SEQUENCE</scope>
    <source>
        <strain evidence="2">DBF63</strain>
        <plasmid evidence="2">pDBF1</plasmid>
    </source>
</reference>
<reference evidence="2" key="4">
    <citation type="journal article" date="2004" name="FEMS Microbiol. Lett.">
        <title>Genetic characterization of the dibenzofuran-degrading Actinobacteria carrying the dbfA1A2 gene homologues isolated from activated sludge.</title>
        <authorList>
            <person name="Noumura T."/>
            <person name="Habe H."/>
            <person name="Widada J."/>
            <person name="Chung J.S."/>
            <person name="Yoshida T."/>
            <person name="Nojiri H."/>
            <person name="Omori T."/>
        </authorList>
    </citation>
    <scope>NUCLEOTIDE SEQUENCE</scope>
    <source>
        <strain evidence="2">DBF63</strain>
        <plasmid evidence="2">pDBF1</plasmid>
    </source>
</reference>
<protein>
    <submittedName>
        <fullName evidence="2">Uncharacterized protein</fullName>
    </submittedName>
</protein>